<reference evidence="1 2" key="1">
    <citation type="journal article" date="2016" name="Nat. Commun.">
        <title>Thousands of microbial genomes shed light on interconnected biogeochemical processes in an aquifer system.</title>
        <authorList>
            <person name="Anantharaman K."/>
            <person name="Brown C.T."/>
            <person name="Hug L.A."/>
            <person name="Sharon I."/>
            <person name="Castelle C.J."/>
            <person name="Probst A.J."/>
            <person name="Thomas B.C."/>
            <person name="Singh A."/>
            <person name="Wilkins M.J."/>
            <person name="Karaoz U."/>
            <person name="Brodie E.L."/>
            <person name="Williams K.H."/>
            <person name="Hubbard S.S."/>
            <person name="Banfield J.F."/>
        </authorList>
    </citation>
    <scope>NUCLEOTIDE SEQUENCE [LARGE SCALE GENOMIC DNA]</scope>
</reference>
<dbReference type="Proteomes" id="UP000178602">
    <property type="component" value="Unassembled WGS sequence"/>
</dbReference>
<protein>
    <submittedName>
        <fullName evidence="1">Uncharacterized protein</fullName>
    </submittedName>
</protein>
<evidence type="ECO:0000313" key="2">
    <source>
        <dbReference type="Proteomes" id="UP000178602"/>
    </source>
</evidence>
<dbReference type="EMBL" id="MEUG01000001">
    <property type="protein sequence ID" value="OGC28075.1"/>
    <property type="molecule type" value="Genomic_DNA"/>
</dbReference>
<organism evidence="1 2">
    <name type="scientific">candidate division WOR-1 bacterium RIFOXYC12_FULL_54_18</name>
    <dbReference type="NCBI Taxonomy" id="1802584"/>
    <lineage>
        <taxon>Bacteria</taxon>
        <taxon>Bacillati</taxon>
        <taxon>Saganbacteria</taxon>
    </lineage>
</organism>
<proteinExistence type="predicted"/>
<name>A0A1F4T5K3_UNCSA</name>
<dbReference type="AlphaFoldDB" id="A0A1F4T5K3"/>
<evidence type="ECO:0000313" key="1">
    <source>
        <dbReference type="EMBL" id="OGC28075.1"/>
    </source>
</evidence>
<accession>A0A1F4T5K3</accession>
<comment type="caution">
    <text evidence="1">The sequence shown here is derived from an EMBL/GenBank/DDBJ whole genome shotgun (WGS) entry which is preliminary data.</text>
</comment>
<sequence>MFVVSAAGLVLAQRSLDEERDAVRAYLKVVDTKIINYRKAGNKGKVSLLQTEKQATLARWYKLKNLMEKPAVVTPTPPPPVVVNPPAPVVNIPSPPPGLFGIGVPTALTGLYINTGKGNYSGTGGIKGEVILDDFTGLDNLLGLSPKAIKYKLGVGVVAGGGGGLKGIPVYAGGTIALPMMGGVEPYLVGGLNYVVYGNGKTSGKIGGDAGVGFKVDFGFGLGKTGLELGWGVVRSNNVTSKGVMFSVSQPILL</sequence>
<gene>
    <name evidence="1" type="ORF">A3K49_03660</name>
</gene>